<keyword evidence="2" id="KW-0805">Transcription regulation</keyword>
<proteinExistence type="predicted"/>
<gene>
    <name evidence="6" type="ORF">RIF29_31346</name>
</gene>
<evidence type="ECO:0000256" key="4">
    <source>
        <dbReference type="ARBA" id="ARBA00023242"/>
    </source>
</evidence>
<dbReference type="AlphaFoldDB" id="A0AAN9EHI4"/>
<dbReference type="PANTHER" id="PTHR45959:SF73">
    <property type="entry name" value="TRANSCRIPTION FACTOR BHLH25"/>
    <property type="match status" value="1"/>
</dbReference>
<dbReference type="Gene3D" id="4.10.280.10">
    <property type="entry name" value="Helix-loop-helix DNA-binding domain"/>
    <property type="match status" value="1"/>
</dbReference>
<evidence type="ECO:0000256" key="1">
    <source>
        <dbReference type="ARBA" id="ARBA00004123"/>
    </source>
</evidence>
<keyword evidence="5" id="KW-0175">Coiled coil</keyword>
<organism evidence="6 7">
    <name type="scientific">Crotalaria pallida</name>
    <name type="common">Smooth rattlebox</name>
    <name type="synonym">Crotalaria striata</name>
    <dbReference type="NCBI Taxonomy" id="3830"/>
    <lineage>
        <taxon>Eukaryota</taxon>
        <taxon>Viridiplantae</taxon>
        <taxon>Streptophyta</taxon>
        <taxon>Embryophyta</taxon>
        <taxon>Tracheophyta</taxon>
        <taxon>Spermatophyta</taxon>
        <taxon>Magnoliopsida</taxon>
        <taxon>eudicotyledons</taxon>
        <taxon>Gunneridae</taxon>
        <taxon>Pentapetalae</taxon>
        <taxon>rosids</taxon>
        <taxon>fabids</taxon>
        <taxon>Fabales</taxon>
        <taxon>Fabaceae</taxon>
        <taxon>Papilionoideae</taxon>
        <taxon>50 kb inversion clade</taxon>
        <taxon>genistoids sensu lato</taxon>
        <taxon>core genistoids</taxon>
        <taxon>Crotalarieae</taxon>
        <taxon>Crotalaria</taxon>
    </lineage>
</organism>
<evidence type="ECO:0000256" key="2">
    <source>
        <dbReference type="ARBA" id="ARBA00023015"/>
    </source>
</evidence>
<dbReference type="PANTHER" id="PTHR45959">
    <property type="entry name" value="BHLH TRANSCRIPTION FACTOR"/>
    <property type="match status" value="1"/>
</dbReference>
<dbReference type="GO" id="GO:0005634">
    <property type="term" value="C:nucleus"/>
    <property type="evidence" value="ECO:0007669"/>
    <property type="project" value="UniProtKB-SubCell"/>
</dbReference>
<evidence type="ECO:0000313" key="6">
    <source>
        <dbReference type="EMBL" id="KAK7257397.1"/>
    </source>
</evidence>
<dbReference type="GO" id="GO:0046983">
    <property type="term" value="F:protein dimerization activity"/>
    <property type="evidence" value="ECO:0007669"/>
    <property type="project" value="InterPro"/>
</dbReference>
<comment type="subcellular location">
    <subcellularLocation>
        <location evidence="1">Nucleus</location>
    </subcellularLocation>
</comment>
<dbReference type="EMBL" id="JAYWIO010000006">
    <property type="protein sequence ID" value="KAK7257397.1"/>
    <property type="molecule type" value="Genomic_DNA"/>
</dbReference>
<dbReference type="SUPFAM" id="SSF47459">
    <property type="entry name" value="HLH, helix-loop-helix DNA-binding domain"/>
    <property type="match status" value="1"/>
</dbReference>
<accession>A0AAN9EHI4</accession>
<evidence type="ECO:0000313" key="7">
    <source>
        <dbReference type="Proteomes" id="UP001372338"/>
    </source>
</evidence>
<dbReference type="Proteomes" id="UP001372338">
    <property type="component" value="Unassembled WGS sequence"/>
</dbReference>
<reference evidence="6 7" key="1">
    <citation type="submission" date="2024-01" db="EMBL/GenBank/DDBJ databases">
        <title>The genomes of 5 underutilized Papilionoideae crops provide insights into root nodulation and disease resistanc.</title>
        <authorList>
            <person name="Yuan L."/>
        </authorList>
    </citation>
    <scope>NUCLEOTIDE SEQUENCE [LARGE SCALE GENOMIC DNA]</scope>
    <source>
        <strain evidence="6">ZHUSHIDOU_FW_LH</strain>
        <tissue evidence="6">Leaf</tissue>
    </source>
</reference>
<evidence type="ECO:0000256" key="5">
    <source>
        <dbReference type="SAM" id="Coils"/>
    </source>
</evidence>
<dbReference type="InterPro" id="IPR052610">
    <property type="entry name" value="bHLH_transcription_regulator"/>
</dbReference>
<comment type="caution">
    <text evidence="6">The sequence shown here is derived from an EMBL/GenBank/DDBJ whole genome shotgun (WGS) entry which is preliminary data.</text>
</comment>
<protein>
    <submittedName>
        <fullName evidence="6">Uncharacterized protein</fullName>
    </submittedName>
</protein>
<name>A0AAN9EHI4_CROPI</name>
<evidence type="ECO:0000256" key="3">
    <source>
        <dbReference type="ARBA" id="ARBA00023163"/>
    </source>
</evidence>
<feature type="coiled-coil region" evidence="5">
    <location>
        <begin position="15"/>
        <end position="42"/>
    </location>
</feature>
<keyword evidence="3" id="KW-0804">Transcription</keyword>
<keyword evidence="4" id="KW-0539">Nucleus</keyword>
<sequence>MVIENWYERDKASILGGAIKYLKQLQEKVSALEEEQNKKTTVASVVFVRKSQLSNDAEDPSTKSCGPFDEALPEIEARFCERSVLIRVHCEKKKGVVEEAINEIEKLH</sequence>
<dbReference type="InterPro" id="IPR036638">
    <property type="entry name" value="HLH_DNA-bd_sf"/>
</dbReference>
<keyword evidence="7" id="KW-1185">Reference proteome</keyword>